<dbReference type="PANTHER" id="PTHR33048">
    <property type="entry name" value="PTH11-LIKE INTEGRAL MEMBRANE PROTEIN (AFU_ORTHOLOGUE AFUA_5G11245)"/>
    <property type="match status" value="1"/>
</dbReference>
<dbReference type="GO" id="GO:0016020">
    <property type="term" value="C:membrane"/>
    <property type="evidence" value="ECO:0007669"/>
    <property type="project" value="UniProtKB-SubCell"/>
</dbReference>
<name>A0A364MXB2_STELY</name>
<evidence type="ECO:0000259" key="8">
    <source>
        <dbReference type="Pfam" id="PF20684"/>
    </source>
</evidence>
<protein>
    <recommendedName>
        <fullName evidence="8">Rhodopsin domain-containing protein</fullName>
    </recommendedName>
</protein>
<reference evidence="10" key="1">
    <citation type="submission" date="2018-05" db="EMBL/GenBank/DDBJ databases">
        <title>Draft genome sequence of Stemphylium lycopersici strain CIDEFI 213.</title>
        <authorList>
            <person name="Medina R."/>
            <person name="Franco M.E.E."/>
            <person name="Lucentini C.G."/>
            <person name="Saparrat M.C.N."/>
            <person name="Balatti P.A."/>
        </authorList>
    </citation>
    <scope>NUCLEOTIDE SEQUENCE [LARGE SCALE GENOMIC DNA]</scope>
    <source>
        <strain evidence="10">CIDEFI 213</strain>
    </source>
</reference>
<feature type="region of interest" description="Disordered" evidence="6">
    <location>
        <begin position="299"/>
        <end position="318"/>
    </location>
</feature>
<comment type="similarity">
    <text evidence="5">Belongs to the SAT4 family.</text>
</comment>
<feature type="domain" description="Rhodopsin" evidence="8">
    <location>
        <begin position="47"/>
        <end position="247"/>
    </location>
</feature>
<evidence type="ECO:0000256" key="6">
    <source>
        <dbReference type="SAM" id="MobiDB-lite"/>
    </source>
</evidence>
<evidence type="ECO:0000256" key="3">
    <source>
        <dbReference type="ARBA" id="ARBA00022989"/>
    </source>
</evidence>
<keyword evidence="4 7" id="KW-0472">Membrane</keyword>
<feature type="region of interest" description="Disordered" evidence="6">
    <location>
        <begin position="328"/>
        <end position="350"/>
    </location>
</feature>
<dbReference type="InterPro" id="IPR052337">
    <property type="entry name" value="SAT4-like"/>
</dbReference>
<feature type="transmembrane region" description="Helical" evidence="7">
    <location>
        <begin position="73"/>
        <end position="93"/>
    </location>
</feature>
<proteinExistence type="inferred from homology"/>
<feature type="transmembrane region" description="Helical" evidence="7">
    <location>
        <begin position="12"/>
        <end position="31"/>
    </location>
</feature>
<organism evidence="9 10">
    <name type="scientific">Stemphylium lycopersici</name>
    <name type="common">Tomato gray leaf spot disease fungus</name>
    <name type="synonym">Thyrospora lycopersici</name>
    <dbReference type="NCBI Taxonomy" id="183478"/>
    <lineage>
        <taxon>Eukaryota</taxon>
        <taxon>Fungi</taxon>
        <taxon>Dikarya</taxon>
        <taxon>Ascomycota</taxon>
        <taxon>Pezizomycotina</taxon>
        <taxon>Dothideomycetes</taxon>
        <taxon>Pleosporomycetidae</taxon>
        <taxon>Pleosporales</taxon>
        <taxon>Pleosporineae</taxon>
        <taxon>Pleosporaceae</taxon>
        <taxon>Stemphylium</taxon>
    </lineage>
</organism>
<keyword evidence="3 7" id="KW-1133">Transmembrane helix</keyword>
<evidence type="ECO:0000313" key="9">
    <source>
        <dbReference type="EMBL" id="RAR05900.1"/>
    </source>
</evidence>
<feature type="compositionally biased region" description="Basic and acidic residues" evidence="6">
    <location>
        <begin position="300"/>
        <end position="314"/>
    </location>
</feature>
<dbReference type="InterPro" id="IPR049326">
    <property type="entry name" value="Rhodopsin_dom_fungi"/>
</dbReference>
<sequence>MVDKGLQPVNLFLAIFPGVCCVGIVSLRVFIRLKRGKLAADILSSYYGCRSSDIPEGAVDPIAMMKWNYANSVIYNPILALVKVSFLITLIKLRSQNKWINGCLWGTLTLNGCFAIAAPLTCIFQCNPIARNWDPSVQGHCIHLGAYTVSTSSIVLATDVLILLIPSWILHDLKMPLSRKLMVIAFLSFGVLVTVVGAVRTSTMVKGFILKEAAGDLSYGVSYILSNLESGLAIIGVCGPTIKYLLGRCVPSLRNADESSNRAYIYPVGGSHGETRSRRFTKTARTQSTFKEIDEMELTETPHEEVPRAKRDTQDGDQMMITKTVIWKVENGPEKDSNSTNGEQTPRDLL</sequence>
<evidence type="ECO:0000256" key="2">
    <source>
        <dbReference type="ARBA" id="ARBA00022692"/>
    </source>
</evidence>
<evidence type="ECO:0000256" key="7">
    <source>
        <dbReference type="SAM" id="Phobius"/>
    </source>
</evidence>
<dbReference type="PANTHER" id="PTHR33048:SF160">
    <property type="entry name" value="SAT4 FAMILY MEMBRANE PROTEIN"/>
    <property type="match status" value="1"/>
</dbReference>
<dbReference type="Pfam" id="PF20684">
    <property type="entry name" value="Fung_rhodopsin"/>
    <property type="match status" value="1"/>
</dbReference>
<comment type="caution">
    <text evidence="9">The sequence shown here is derived from an EMBL/GenBank/DDBJ whole genome shotgun (WGS) entry which is preliminary data.</text>
</comment>
<gene>
    <name evidence="9" type="ORF">DDE83_007171</name>
</gene>
<evidence type="ECO:0000256" key="4">
    <source>
        <dbReference type="ARBA" id="ARBA00023136"/>
    </source>
</evidence>
<evidence type="ECO:0000256" key="5">
    <source>
        <dbReference type="ARBA" id="ARBA00038359"/>
    </source>
</evidence>
<dbReference type="Proteomes" id="UP000249619">
    <property type="component" value="Unassembled WGS sequence"/>
</dbReference>
<keyword evidence="10" id="KW-1185">Reference proteome</keyword>
<feature type="transmembrane region" description="Helical" evidence="7">
    <location>
        <begin position="181"/>
        <end position="199"/>
    </location>
</feature>
<feature type="transmembrane region" description="Helical" evidence="7">
    <location>
        <begin position="144"/>
        <end position="169"/>
    </location>
</feature>
<dbReference type="EMBL" id="QGDH01000124">
    <property type="protein sequence ID" value="RAR05900.1"/>
    <property type="molecule type" value="Genomic_DNA"/>
</dbReference>
<evidence type="ECO:0000256" key="1">
    <source>
        <dbReference type="ARBA" id="ARBA00004141"/>
    </source>
</evidence>
<dbReference type="AlphaFoldDB" id="A0A364MXB2"/>
<keyword evidence="2 7" id="KW-0812">Transmembrane</keyword>
<comment type="subcellular location">
    <subcellularLocation>
        <location evidence="1">Membrane</location>
        <topology evidence="1">Multi-pass membrane protein</topology>
    </subcellularLocation>
</comment>
<feature type="transmembrane region" description="Helical" evidence="7">
    <location>
        <begin position="99"/>
        <end position="124"/>
    </location>
</feature>
<dbReference type="STRING" id="183478.A0A364MXB2"/>
<accession>A0A364MXB2</accession>
<evidence type="ECO:0000313" key="10">
    <source>
        <dbReference type="Proteomes" id="UP000249619"/>
    </source>
</evidence>